<organism evidence="1 2">
    <name type="scientific">Desulfosporosinus nitroreducens</name>
    <dbReference type="NCBI Taxonomy" id="2018668"/>
    <lineage>
        <taxon>Bacteria</taxon>
        <taxon>Bacillati</taxon>
        <taxon>Bacillota</taxon>
        <taxon>Clostridia</taxon>
        <taxon>Eubacteriales</taxon>
        <taxon>Desulfitobacteriaceae</taxon>
        <taxon>Desulfosporosinus</taxon>
    </lineage>
</organism>
<comment type="caution">
    <text evidence="1">The sequence shown here is derived from an EMBL/GenBank/DDBJ whole genome shotgun (WGS) entry which is preliminary data.</text>
</comment>
<sequence length="81" mass="9706">MKWEEVRKIYPNRFVKIQILKAHIEDNVRYIDDLAVVKAFDDEREATRELVRTKDDELVYHTGKEKLEVQIKQIFGFRGAI</sequence>
<protein>
    <recommendedName>
        <fullName evidence="3">Reverse transcriptase domain-containing protein</fullName>
    </recommendedName>
</protein>
<dbReference type="Proteomes" id="UP001176021">
    <property type="component" value="Unassembled WGS sequence"/>
</dbReference>
<proteinExistence type="predicted"/>
<keyword evidence="2" id="KW-1185">Reference proteome</keyword>
<dbReference type="RefSeq" id="WP_302049505.1">
    <property type="nucleotide sequence ID" value="NZ_JAMJEV010000016.1"/>
</dbReference>
<accession>A0ABT8QTG0</accession>
<gene>
    <name evidence="1" type="ORF">M8H41_17575</name>
</gene>
<dbReference type="EMBL" id="JAMJEV010000016">
    <property type="protein sequence ID" value="MDO0824648.1"/>
    <property type="molecule type" value="Genomic_DNA"/>
</dbReference>
<evidence type="ECO:0008006" key="3">
    <source>
        <dbReference type="Google" id="ProtNLM"/>
    </source>
</evidence>
<name>A0ABT8QTG0_9FIRM</name>
<evidence type="ECO:0000313" key="1">
    <source>
        <dbReference type="EMBL" id="MDO0824648.1"/>
    </source>
</evidence>
<reference evidence="1" key="1">
    <citation type="submission" date="2022-05" db="EMBL/GenBank/DDBJ databases">
        <title>Expanded diversity of anoxic marine methylotrophy in a Black Sea sulfate reducing microorganism.</title>
        <authorList>
            <person name="Fischer P.Q."/>
            <person name="Stams A.J.M."/>
            <person name="Villanueva L."/>
            <person name="Sousa D.Z."/>
        </authorList>
    </citation>
    <scope>NUCLEOTIDE SEQUENCE</scope>
    <source>
        <strain evidence="1">P130</strain>
    </source>
</reference>
<evidence type="ECO:0000313" key="2">
    <source>
        <dbReference type="Proteomes" id="UP001176021"/>
    </source>
</evidence>